<feature type="domain" description="EF-hand" evidence="1">
    <location>
        <begin position="168"/>
        <end position="203"/>
    </location>
</feature>
<dbReference type="CDD" id="cd00051">
    <property type="entry name" value="EFh"/>
    <property type="match status" value="1"/>
</dbReference>
<sequence>MAFIAVASSATAATFLVVLKKSPIEKENFSRFLEKKRLENIEESQSFWDFLVKLKDSDTFYSKIKQIWQSGRLKNKTFYKKHHLRLRSMKKIIRKRDDHLKLALFIKGMEVFKNTETVYKKDLGDVLYKSSASKDFMDSFANYFAKKKHCDLITAEEFLEFEAKEISAKSFYLKSLFDYFDVQNTGKISYTEFRAIIISVDDYVTENEMLWLFEDLDENKDGEIDCAGFHIKIQNLKSGSICK</sequence>
<evidence type="ECO:0000313" key="3">
    <source>
        <dbReference type="Proteomes" id="UP001439008"/>
    </source>
</evidence>
<organism evidence="2 3">
    <name type="scientific">Bonamia ostreae</name>
    <dbReference type="NCBI Taxonomy" id="126728"/>
    <lineage>
        <taxon>Eukaryota</taxon>
        <taxon>Sar</taxon>
        <taxon>Rhizaria</taxon>
        <taxon>Endomyxa</taxon>
        <taxon>Ascetosporea</taxon>
        <taxon>Haplosporida</taxon>
        <taxon>Bonamia</taxon>
    </lineage>
</organism>
<gene>
    <name evidence="2" type="ORF">MHBO_000049</name>
</gene>
<dbReference type="InterPro" id="IPR002048">
    <property type="entry name" value="EF_hand_dom"/>
</dbReference>
<name>A0ABV2AEA2_9EUKA</name>
<evidence type="ECO:0000313" key="2">
    <source>
        <dbReference type="EMBL" id="MES1918017.1"/>
    </source>
</evidence>
<dbReference type="EMBL" id="JBDODL010000006">
    <property type="protein sequence ID" value="MES1918017.1"/>
    <property type="molecule type" value="Genomic_DNA"/>
</dbReference>
<dbReference type="InterPro" id="IPR011992">
    <property type="entry name" value="EF-hand-dom_pair"/>
</dbReference>
<accession>A0ABV2AEA2</accession>
<protein>
    <recommendedName>
        <fullName evidence="1">EF-hand domain-containing protein</fullName>
    </recommendedName>
</protein>
<dbReference type="Pfam" id="PF13499">
    <property type="entry name" value="EF-hand_7"/>
    <property type="match status" value="1"/>
</dbReference>
<evidence type="ECO:0000259" key="1">
    <source>
        <dbReference type="PROSITE" id="PS50222"/>
    </source>
</evidence>
<comment type="caution">
    <text evidence="2">The sequence shown here is derived from an EMBL/GenBank/DDBJ whole genome shotgun (WGS) entry which is preliminary data.</text>
</comment>
<reference evidence="2 3" key="1">
    <citation type="journal article" date="2024" name="BMC Biol.">
        <title>Comparative genomics of Ascetosporea gives new insight into the evolutionary basis for animal parasitism in Rhizaria.</title>
        <authorList>
            <person name="Hiltunen Thoren M."/>
            <person name="Onut-Brannstrom I."/>
            <person name="Alfjorden A."/>
            <person name="Peckova H."/>
            <person name="Swords F."/>
            <person name="Hooper C."/>
            <person name="Holzer A.S."/>
            <person name="Bass D."/>
            <person name="Burki F."/>
        </authorList>
    </citation>
    <scope>NUCLEOTIDE SEQUENCE [LARGE SCALE GENOMIC DNA]</scope>
    <source>
        <strain evidence="2">20-A016</strain>
    </source>
</reference>
<dbReference type="PROSITE" id="PS50222">
    <property type="entry name" value="EF_HAND_2"/>
    <property type="match status" value="1"/>
</dbReference>
<proteinExistence type="predicted"/>
<dbReference type="SUPFAM" id="SSF47473">
    <property type="entry name" value="EF-hand"/>
    <property type="match status" value="1"/>
</dbReference>
<keyword evidence="3" id="KW-1185">Reference proteome</keyword>
<dbReference type="Proteomes" id="UP001439008">
    <property type="component" value="Unassembled WGS sequence"/>
</dbReference>
<dbReference type="SMART" id="SM00054">
    <property type="entry name" value="EFh"/>
    <property type="match status" value="2"/>
</dbReference>
<dbReference type="Gene3D" id="1.10.238.10">
    <property type="entry name" value="EF-hand"/>
    <property type="match status" value="1"/>
</dbReference>